<organism evidence="1 2">
    <name type="scientific">Deinococcus malanensis</name>
    <dbReference type="NCBI Taxonomy" id="1706855"/>
    <lineage>
        <taxon>Bacteria</taxon>
        <taxon>Thermotogati</taxon>
        <taxon>Deinococcota</taxon>
        <taxon>Deinococci</taxon>
        <taxon>Deinococcales</taxon>
        <taxon>Deinococcaceae</taxon>
        <taxon>Deinococcus</taxon>
    </lineage>
</organism>
<evidence type="ECO:0000313" key="1">
    <source>
        <dbReference type="EMBL" id="GGK29126.1"/>
    </source>
</evidence>
<dbReference type="Pfam" id="PF01257">
    <property type="entry name" value="2Fe-2S_thioredx"/>
    <property type="match status" value="1"/>
</dbReference>
<dbReference type="Proteomes" id="UP000647587">
    <property type="component" value="Unassembled WGS sequence"/>
</dbReference>
<protein>
    <submittedName>
        <fullName evidence="1">Ferredoxin</fullName>
    </submittedName>
</protein>
<dbReference type="InterPro" id="IPR036249">
    <property type="entry name" value="Thioredoxin-like_sf"/>
</dbReference>
<dbReference type="EMBL" id="BMPP01000009">
    <property type="protein sequence ID" value="GGK29126.1"/>
    <property type="molecule type" value="Genomic_DNA"/>
</dbReference>
<comment type="caution">
    <text evidence="1">The sequence shown here is derived from an EMBL/GenBank/DDBJ whole genome shotgun (WGS) entry which is preliminary data.</text>
</comment>
<name>A0ABQ2EWE6_9DEIO</name>
<evidence type="ECO:0000313" key="2">
    <source>
        <dbReference type="Proteomes" id="UP000647587"/>
    </source>
</evidence>
<dbReference type="Gene3D" id="3.40.30.10">
    <property type="entry name" value="Glutaredoxin"/>
    <property type="match status" value="1"/>
</dbReference>
<proteinExistence type="predicted"/>
<reference evidence="2" key="1">
    <citation type="journal article" date="2019" name="Int. J. Syst. Evol. Microbiol.">
        <title>The Global Catalogue of Microorganisms (GCM) 10K type strain sequencing project: providing services to taxonomists for standard genome sequencing and annotation.</title>
        <authorList>
            <consortium name="The Broad Institute Genomics Platform"/>
            <consortium name="The Broad Institute Genome Sequencing Center for Infectious Disease"/>
            <person name="Wu L."/>
            <person name="Ma J."/>
        </authorList>
    </citation>
    <scope>NUCLEOTIDE SEQUENCE [LARGE SCALE GENOMIC DNA]</scope>
    <source>
        <strain evidence="2">JCM 30331</strain>
    </source>
</reference>
<accession>A0ABQ2EWE6</accession>
<keyword evidence="2" id="KW-1185">Reference proteome</keyword>
<dbReference type="RefSeq" id="WP_189008691.1">
    <property type="nucleotide sequence ID" value="NZ_BMPP01000009.1"/>
</dbReference>
<gene>
    <name evidence="1" type="ORF">GCM10008955_23630</name>
</gene>
<dbReference type="CDD" id="cd02980">
    <property type="entry name" value="TRX_Fd_family"/>
    <property type="match status" value="1"/>
</dbReference>
<sequence>MPPKYYPTRGHLLVCQGNSCQARGSSLLYQALWKHLEREALSYYKQGGSVRLTTSGCLGACSYGPTLCVYRQRPEGLEEGWYAAMEFPLASRIAQAVHEDAPLPVEHRYGPALIAGPEAD</sequence>
<dbReference type="SUPFAM" id="SSF52833">
    <property type="entry name" value="Thioredoxin-like"/>
    <property type="match status" value="1"/>
</dbReference>